<dbReference type="OrthoDB" id="5453376at2"/>
<keyword evidence="1" id="KW-0472">Membrane</keyword>
<dbReference type="EMBL" id="AP017378">
    <property type="protein sequence ID" value="BBD08390.1"/>
    <property type="molecule type" value="Genomic_DNA"/>
</dbReference>
<feature type="transmembrane region" description="Helical" evidence="1">
    <location>
        <begin position="7"/>
        <end position="29"/>
    </location>
</feature>
<proteinExistence type="predicted"/>
<dbReference type="InterPro" id="IPR003675">
    <property type="entry name" value="Rce1/LyrA-like_dom"/>
</dbReference>
<dbReference type="GO" id="GO:0004175">
    <property type="term" value="F:endopeptidase activity"/>
    <property type="evidence" value="ECO:0007669"/>
    <property type="project" value="UniProtKB-ARBA"/>
</dbReference>
<evidence type="ECO:0000313" key="4">
    <source>
        <dbReference type="Proteomes" id="UP000269883"/>
    </source>
</evidence>
<name>A0A2Z6AYX3_9BACT</name>
<protein>
    <submittedName>
        <fullName evidence="3">Abortive infection protein</fullName>
    </submittedName>
</protein>
<dbReference type="KEGG" id="dfl:DFE_1664"/>
<evidence type="ECO:0000259" key="2">
    <source>
        <dbReference type="Pfam" id="PF02517"/>
    </source>
</evidence>
<dbReference type="GO" id="GO:0080120">
    <property type="term" value="P:CAAX-box protein maturation"/>
    <property type="evidence" value="ECO:0007669"/>
    <property type="project" value="UniProtKB-ARBA"/>
</dbReference>
<keyword evidence="4" id="KW-1185">Reference proteome</keyword>
<evidence type="ECO:0000313" key="3">
    <source>
        <dbReference type="EMBL" id="BBD08390.1"/>
    </source>
</evidence>
<feature type="domain" description="CAAX prenyl protease 2/Lysostaphin resistance protein A-like" evidence="2">
    <location>
        <begin position="120"/>
        <end position="209"/>
    </location>
</feature>
<reference evidence="3 4" key="1">
    <citation type="journal article" date="2018" name="Sci. Adv.">
        <title>Multi-heme cytochromes provide a pathway for survival in energy-limited environments.</title>
        <authorList>
            <person name="Deng X."/>
            <person name="Dohmae N."/>
            <person name="Nealson K.H."/>
            <person name="Hashimoto K."/>
            <person name="Okamoto A."/>
        </authorList>
    </citation>
    <scope>NUCLEOTIDE SEQUENCE [LARGE SCALE GENOMIC DNA]</scope>
    <source>
        <strain evidence="3 4">IS5</strain>
    </source>
</reference>
<evidence type="ECO:0000256" key="1">
    <source>
        <dbReference type="SAM" id="Phobius"/>
    </source>
</evidence>
<keyword evidence="1" id="KW-0812">Transmembrane</keyword>
<dbReference type="RefSeq" id="WP_126378443.1">
    <property type="nucleotide sequence ID" value="NZ_AP017378.1"/>
</dbReference>
<dbReference type="Pfam" id="PF02517">
    <property type="entry name" value="Rce1-like"/>
    <property type="match status" value="1"/>
</dbReference>
<dbReference type="Proteomes" id="UP000269883">
    <property type="component" value="Chromosome"/>
</dbReference>
<organism evidence="3 4">
    <name type="scientific">Desulfovibrio ferrophilus</name>
    <dbReference type="NCBI Taxonomy" id="241368"/>
    <lineage>
        <taxon>Bacteria</taxon>
        <taxon>Pseudomonadati</taxon>
        <taxon>Thermodesulfobacteriota</taxon>
        <taxon>Desulfovibrionia</taxon>
        <taxon>Desulfovibrionales</taxon>
        <taxon>Desulfovibrionaceae</taxon>
        <taxon>Desulfovibrio</taxon>
    </lineage>
</organism>
<feature type="transmembrane region" description="Helical" evidence="1">
    <location>
        <begin position="74"/>
        <end position="94"/>
    </location>
</feature>
<keyword evidence="1" id="KW-1133">Transmembrane helix</keyword>
<sequence>MARGAGWMLGLYAGLTIPFLLNDFANIYVKDFAAWVTIDYGFAKALPLLVIIAVCLSGRLAWADFGIARLPAILLIYYGLGMSVLGTLLDQYGLPLFTILLPSEGLGGIPSAPDGSVLGWVDLHFGLFMTGVLEELIFRGLAFTALTRAGLPTWVVFTVSSIVFGMIHWSLGVAAVATTGLIGAVFMVGMWRTGSVLPLIFAHFVVNYIFFGF</sequence>
<accession>A0A2Z6AYX3</accession>
<dbReference type="AlphaFoldDB" id="A0A2Z6AYX3"/>
<gene>
    <name evidence="3" type="ORF">DFE_1664</name>
</gene>
<feature type="transmembrane region" description="Helical" evidence="1">
    <location>
        <begin position="195"/>
        <end position="211"/>
    </location>
</feature>
<feature type="transmembrane region" description="Helical" evidence="1">
    <location>
        <begin position="41"/>
        <end position="62"/>
    </location>
</feature>